<sequence>MEQLGQRHQAEVAAMRTEMRSMLRPEDMRPDLDRRYFDAVRLCKRLALLEDPSFRVGVIDPRNSSARTRDQLVDYPVQSSSPGHRDR</sequence>
<feature type="compositionally biased region" description="Polar residues" evidence="1">
    <location>
        <begin position="77"/>
        <end position="87"/>
    </location>
</feature>
<dbReference type="AlphaFoldDB" id="A0AAD3S3Q3"/>
<gene>
    <name evidence="2" type="ORF">Nepgr_005667</name>
</gene>
<dbReference type="Proteomes" id="UP001279734">
    <property type="component" value="Unassembled WGS sequence"/>
</dbReference>
<reference evidence="2" key="1">
    <citation type="submission" date="2023-05" db="EMBL/GenBank/DDBJ databases">
        <title>Nepenthes gracilis genome sequencing.</title>
        <authorList>
            <person name="Fukushima K."/>
        </authorList>
    </citation>
    <scope>NUCLEOTIDE SEQUENCE</scope>
    <source>
        <strain evidence="2">SING2019-196</strain>
    </source>
</reference>
<name>A0AAD3S3Q3_NEPGR</name>
<proteinExistence type="predicted"/>
<comment type="caution">
    <text evidence="2">The sequence shown here is derived from an EMBL/GenBank/DDBJ whole genome shotgun (WGS) entry which is preliminary data.</text>
</comment>
<evidence type="ECO:0000313" key="3">
    <source>
        <dbReference type="Proteomes" id="UP001279734"/>
    </source>
</evidence>
<feature type="region of interest" description="Disordered" evidence="1">
    <location>
        <begin position="57"/>
        <end position="87"/>
    </location>
</feature>
<dbReference type="EMBL" id="BSYO01000004">
    <property type="protein sequence ID" value="GMH03828.1"/>
    <property type="molecule type" value="Genomic_DNA"/>
</dbReference>
<evidence type="ECO:0000313" key="2">
    <source>
        <dbReference type="EMBL" id="GMH03828.1"/>
    </source>
</evidence>
<feature type="region of interest" description="Disordered" evidence="1">
    <location>
        <begin position="1"/>
        <end position="26"/>
    </location>
</feature>
<organism evidence="2 3">
    <name type="scientific">Nepenthes gracilis</name>
    <name type="common">Slender pitcher plant</name>
    <dbReference type="NCBI Taxonomy" id="150966"/>
    <lineage>
        <taxon>Eukaryota</taxon>
        <taxon>Viridiplantae</taxon>
        <taxon>Streptophyta</taxon>
        <taxon>Embryophyta</taxon>
        <taxon>Tracheophyta</taxon>
        <taxon>Spermatophyta</taxon>
        <taxon>Magnoliopsida</taxon>
        <taxon>eudicotyledons</taxon>
        <taxon>Gunneridae</taxon>
        <taxon>Pentapetalae</taxon>
        <taxon>Caryophyllales</taxon>
        <taxon>Nepenthaceae</taxon>
        <taxon>Nepenthes</taxon>
    </lineage>
</organism>
<accession>A0AAD3S3Q3</accession>
<feature type="compositionally biased region" description="Basic and acidic residues" evidence="1">
    <location>
        <begin position="17"/>
        <end position="26"/>
    </location>
</feature>
<protein>
    <submittedName>
        <fullName evidence="2">Uncharacterized protein</fullName>
    </submittedName>
</protein>
<keyword evidence="3" id="KW-1185">Reference proteome</keyword>
<evidence type="ECO:0000256" key="1">
    <source>
        <dbReference type="SAM" id="MobiDB-lite"/>
    </source>
</evidence>